<dbReference type="EMBL" id="PCHB01000041">
    <property type="protein sequence ID" value="PKU93569.1"/>
    <property type="molecule type" value="Genomic_DNA"/>
</dbReference>
<evidence type="ECO:0000259" key="1">
    <source>
        <dbReference type="Pfam" id="PF02796"/>
    </source>
</evidence>
<name>A0A2N3QPG5_9BIFI</name>
<gene>
    <name evidence="2" type="ORF">CQR56_1789</name>
</gene>
<dbReference type="GO" id="GO:0003677">
    <property type="term" value="F:DNA binding"/>
    <property type="evidence" value="ECO:0007669"/>
    <property type="project" value="InterPro"/>
</dbReference>
<evidence type="ECO:0000313" key="3">
    <source>
        <dbReference type="Proteomes" id="UP000233783"/>
    </source>
</evidence>
<sequence length="42" mass="4746">RKYDGGTMTVKEIADLYDVGKTTVYRALEKTKVQGPGKEKDR</sequence>
<organism evidence="2 3">
    <name type="scientific">Bifidobacterium pseudolongum subsp. globosum</name>
    <dbReference type="NCBI Taxonomy" id="1690"/>
    <lineage>
        <taxon>Bacteria</taxon>
        <taxon>Bacillati</taxon>
        <taxon>Actinomycetota</taxon>
        <taxon>Actinomycetes</taxon>
        <taxon>Bifidobacteriales</taxon>
        <taxon>Bifidobacteriaceae</taxon>
        <taxon>Bifidobacterium</taxon>
    </lineage>
</organism>
<dbReference type="GO" id="GO:0000150">
    <property type="term" value="F:DNA strand exchange activity"/>
    <property type="evidence" value="ECO:0007669"/>
    <property type="project" value="InterPro"/>
</dbReference>
<dbReference type="Gene3D" id="1.10.10.60">
    <property type="entry name" value="Homeodomain-like"/>
    <property type="match status" value="1"/>
</dbReference>
<accession>A0A2N3QPG5</accession>
<dbReference type="Pfam" id="PF02796">
    <property type="entry name" value="HTH_7"/>
    <property type="match status" value="1"/>
</dbReference>
<dbReference type="RefSeq" id="WP_143252553.1">
    <property type="nucleotide sequence ID" value="NZ_PCHB01000041.1"/>
</dbReference>
<protein>
    <recommendedName>
        <fullName evidence="1">Resolvase HTH domain-containing protein</fullName>
    </recommendedName>
</protein>
<dbReference type="InterPro" id="IPR006120">
    <property type="entry name" value="Resolvase_HTH_dom"/>
</dbReference>
<comment type="caution">
    <text evidence="2">The sequence shown here is derived from an EMBL/GenBank/DDBJ whole genome shotgun (WGS) entry which is preliminary data.</text>
</comment>
<reference evidence="2 3" key="1">
    <citation type="submission" date="2017-10" db="EMBL/GenBank/DDBJ databases">
        <title>Bifidobacterium genomics.</title>
        <authorList>
            <person name="Lugli G.A."/>
            <person name="Milani C."/>
            <person name="Mancabelli L."/>
        </authorList>
    </citation>
    <scope>NUCLEOTIDE SEQUENCE [LARGE SCALE GENOMIC DNA]</scope>
    <source>
        <strain evidence="2 3">1744B</strain>
    </source>
</reference>
<evidence type="ECO:0000313" key="2">
    <source>
        <dbReference type="EMBL" id="PKU93569.1"/>
    </source>
</evidence>
<feature type="domain" description="Resolvase HTH" evidence="1">
    <location>
        <begin position="3"/>
        <end position="30"/>
    </location>
</feature>
<dbReference type="AlphaFoldDB" id="A0A2N3QPG5"/>
<feature type="non-terminal residue" evidence="2">
    <location>
        <position position="1"/>
    </location>
</feature>
<proteinExistence type="predicted"/>
<dbReference type="Proteomes" id="UP000233783">
    <property type="component" value="Unassembled WGS sequence"/>
</dbReference>